<dbReference type="CDD" id="cd09019">
    <property type="entry name" value="galactose_mutarotase_like"/>
    <property type="match status" value="1"/>
</dbReference>
<dbReference type="Proteomes" id="UP000749559">
    <property type="component" value="Unassembled WGS sequence"/>
</dbReference>
<dbReference type="PROSITE" id="PS00545">
    <property type="entry name" value="ALDOSE_1_EPIMERASE"/>
    <property type="match status" value="1"/>
</dbReference>
<comment type="pathway">
    <text evidence="5 13">Carbohydrate metabolism; hexose metabolism.</text>
</comment>
<comment type="catalytic activity">
    <reaction evidence="2">
        <text>alpha-D-galactose = beta-D-galactose</text>
        <dbReference type="Rhea" id="RHEA:28675"/>
        <dbReference type="ChEBI" id="CHEBI:27667"/>
        <dbReference type="ChEBI" id="CHEBI:28061"/>
        <dbReference type="EC" id="5.1.3.3"/>
    </reaction>
    <physiologicalReaction direction="right-to-left" evidence="2">
        <dbReference type="Rhea" id="RHEA:28677"/>
    </physiologicalReaction>
</comment>
<gene>
    <name evidence="18" type="ORF">OFUS_LOCUS9382</name>
</gene>
<comment type="subcellular location">
    <subcellularLocation>
        <location evidence="3">Cytoplasm</location>
    </subcellularLocation>
</comment>
<dbReference type="OrthoDB" id="274691at2759"/>
<dbReference type="InterPro" id="IPR015443">
    <property type="entry name" value="Aldose_1-epimerase"/>
</dbReference>
<keyword evidence="9" id="KW-0597">Phosphoprotein</keyword>
<evidence type="ECO:0000256" key="7">
    <source>
        <dbReference type="ARBA" id="ARBA00011245"/>
    </source>
</evidence>
<feature type="binding site" evidence="16">
    <location>
        <begin position="91"/>
        <end position="92"/>
    </location>
    <ligand>
        <name>beta-D-galactose</name>
        <dbReference type="ChEBI" id="CHEBI:27667"/>
    </ligand>
</feature>
<evidence type="ECO:0000256" key="3">
    <source>
        <dbReference type="ARBA" id="ARBA00004496"/>
    </source>
</evidence>
<evidence type="ECO:0000256" key="5">
    <source>
        <dbReference type="ARBA" id="ARBA00005028"/>
    </source>
</evidence>
<feature type="binding site" evidence="15">
    <location>
        <position position="257"/>
    </location>
    <ligand>
        <name>beta-D-galactose</name>
        <dbReference type="ChEBI" id="CHEBI:27667"/>
    </ligand>
</feature>
<dbReference type="PANTHER" id="PTHR10091:SF0">
    <property type="entry name" value="GALACTOSE MUTAROTASE"/>
    <property type="match status" value="1"/>
</dbReference>
<keyword evidence="11 13" id="KW-0119">Carbohydrate metabolism</keyword>
<dbReference type="GO" id="GO:0033499">
    <property type="term" value="P:galactose catabolic process via UDP-galactose, Leloir pathway"/>
    <property type="evidence" value="ECO:0007669"/>
    <property type="project" value="TreeGrafter"/>
</dbReference>
<dbReference type="InterPro" id="IPR014718">
    <property type="entry name" value="GH-type_carb-bd"/>
</dbReference>
<organism evidence="18 19">
    <name type="scientific">Owenia fusiformis</name>
    <name type="common">Polychaete worm</name>
    <dbReference type="NCBI Taxonomy" id="6347"/>
    <lineage>
        <taxon>Eukaryota</taxon>
        <taxon>Metazoa</taxon>
        <taxon>Spiralia</taxon>
        <taxon>Lophotrochozoa</taxon>
        <taxon>Annelida</taxon>
        <taxon>Polychaeta</taxon>
        <taxon>Sedentaria</taxon>
        <taxon>Canalipalpata</taxon>
        <taxon>Sabellida</taxon>
        <taxon>Oweniida</taxon>
        <taxon>Oweniidae</taxon>
        <taxon>Owenia</taxon>
    </lineage>
</organism>
<dbReference type="AlphaFoldDB" id="A0A8S4NN09"/>
<keyword evidence="10 13" id="KW-0413">Isomerase</keyword>
<dbReference type="InterPro" id="IPR008183">
    <property type="entry name" value="Aldose_1/G6P_1-epimerase"/>
</dbReference>
<feature type="active site" description="Proton donor" evidence="14">
    <location>
        <position position="187"/>
    </location>
</feature>
<evidence type="ECO:0000256" key="15">
    <source>
        <dbReference type="PIRSR" id="PIRSR005096-2"/>
    </source>
</evidence>
<evidence type="ECO:0000256" key="13">
    <source>
        <dbReference type="PIRNR" id="PIRNR005096"/>
    </source>
</evidence>
<evidence type="ECO:0000256" key="16">
    <source>
        <dbReference type="PIRSR" id="PIRSR005096-3"/>
    </source>
</evidence>
<comment type="subunit">
    <text evidence="7">Monomer.</text>
</comment>
<comment type="catalytic activity">
    <reaction evidence="1 13">
        <text>alpha-D-glucose = beta-D-glucose</text>
        <dbReference type="Rhea" id="RHEA:10264"/>
        <dbReference type="ChEBI" id="CHEBI:15903"/>
        <dbReference type="ChEBI" id="CHEBI:17925"/>
        <dbReference type="EC" id="5.1.3.3"/>
    </reaction>
</comment>
<comment type="pathway">
    <text evidence="4">Carbohydrate metabolism; galactose metabolism.</text>
</comment>
<accession>A0A8S4NN09</accession>
<evidence type="ECO:0000313" key="18">
    <source>
        <dbReference type="EMBL" id="CAH1782995.1"/>
    </source>
</evidence>
<dbReference type="GO" id="GO:0005737">
    <property type="term" value="C:cytoplasm"/>
    <property type="evidence" value="ECO:0007669"/>
    <property type="project" value="UniProtKB-SubCell"/>
</dbReference>
<keyword evidence="19" id="KW-1185">Reference proteome</keyword>
<dbReference type="GO" id="GO:0004034">
    <property type="term" value="F:aldose 1-epimerase activity"/>
    <property type="evidence" value="ECO:0007669"/>
    <property type="project" value="UniProtKB-EC"/>
</dbReference>
<evidence type="ECO:0000256" key="17">
    <source>
        <dbReference type="SAM" id="MobiDB-lite"/>
    </source>
</evidence>
<comment type="function">
    <text evidence="12">Mutarotase that catalyzes the interconversion of beta-D-galactose and alpha-D-galactose during galactose metabolism. Beta-D-galactose is metabolized in the liver into glucose 1-phosphate, the primary metabolic fuel, by the action of four enzymes that constitute the Leloir pathway: GALM, GALK1 (galactokinase), GALT (galactose-1-phosphate uridylyltransferase) and GALE (UDP-galactose-4'-epimerase). Involved in the maintenance of the equilibrium between the beta- and alpha-anomers of galactose, therefore ensuring a sufficient supply of the alpha-anomer for GALK1. Also active on D-glucose although shows a preference for galactose over glucose.</text>
</comment>
<dbReference type="GO" id="GO:0006006">
    <property type="term" value="P:glucose metabolic process"/>
    <property type="evidence" value="ECO:0007669"/>
    <property type="project" value="TreeGrafter"/>
</dbReference>
<dbReference type="PANTHER" id="PTHR10091">
    <property type="entry name" value="ALDOSE-1-EPIMERASE"/>
    <property type="match status" value="1"/>
</dbReference>
<feature type="compositionally biased region" description="Polar residues" evidence="17">
    <location>
        <begin position="1"/>
        <end position="17"/>
    </location>
</feature>
<evidence type="ECO:0000256" key="14">
    <source>
        <dbReference type="PIRSR" id="PIRSR005096-1"/>
    </source>
</evidence>
<dbReference type="EC" id="5.1.3.3" evidence="13"/>
<dbReference type="PIRSF" id="PIRSF005096">
    <property type="entry name" value="GALM"/>
    <property type="match status" value="1"/>
</dbReference>
<feature type="binding site" evidence="16">
    <location>
        <begin position="187"/>
        <end position="189"/>
    </location>
    <ligand>
        <name>beta-D-galactose</name>
        <dbReference type="ChEBI" id="CHEBI:27667"/>
    </ligand>
</feature>
<evidence type="ECO:0000256" key="1">
    <source>
        <dbReference type="ARBA" id="ARBA00001614"/>
    </source>
</evidence>
<comment type="caution">
    <text evidence="18">The sequence shown here is derived from an EMBL/GenBank/DDBJ whole genome shotgun (WGS) entry which is preliminary data.</text>
</comment>
<dbReference type="Pfam" id="PF01263">
    <property type="entry name" value="Aldose_epim"/>
    <property type="match status" value="1"/>
</dbReference>
<dbReference type="EMBL" id="CAIIXF020000005">
    <property type="protein sequence ID" value="CAH1782995.1"/>
    <property type="molecule type" value="Genomic_DNA"/>
</dbReference>
<dbReference type="SUPFAM" id="SSF74650">
    <property type="entry name" value="Galactose mutarotase-like"/>
    <property type="match status" value="1"/>
</dbReference>
<dbReference type="GO" id="GO:0030246">
    <property type="term" value="F:carbohydrate binding"/>
    <property type="evidence" value="ECO:0007669"/>
    <property type="project" value="InterPro"/>
</dbReference>
<evidence type="ECO:0000313" key="19">
    <source>
        <dbReference type="Proteomes" id="UP000749559"/>
    </source>
</evidence>
<dbReference type="InterPro" id="IPR018052">
    <property type="entry name" value="Ald1_epimerase_CS"/>
</dbReference>
<feature type="active site" description="Proton acceptor" evidence="14">
    <location>
        <position position="320"/>
    </location>
</feature>
<dbReference type="NCBIfam" id="NF008277">
    <property type="entry name" value="PRK11055.1"/>
    <property type="match status" value="1"/>
</dbReference>
<reference evidence="18" key="1">
    <citation type="submission" date="2022-03" db="EMBL/GenBank/DDBJ databases">
        <authorList>
            <person name="Martin C."/>
        </authorList>
    </citation>
    <scope>NUCLEOTIDE SEQUENCE</scope>
</reference>
<evidence type="ECO:0000256" key="10">
    <source>
        <dbReference type="ARBA" id="ARBA00023235"/>
    </source>
</evidence>
<evidence type="ECO:0000256" key="4">
    <source>
        <dbReference type="ARBA" id="ARBA00004947"/>
    </source>
</evidence>
<proteinExistence type="inferred from homology"/>
<evidence type="ECO:0000256" key="6">
    <source>
        <dbReference type="ARBA" id="ARBA00006206"/>
    </source>
</evidence>
<comment type="similarity">
    <text evidence="6 13">Belongs to the aldose epimerase family.</text>
</comment>
<evidence type="ECO:0000256" key="11">
    <source>
        <dbReference type="ARBA" id="ARBA00023277"/>
    </source>
</evidence>
<dbReference type="FunFam" id="2.70.98.10:FF:000003">
    <property type="entry name" value="Aldose 1-epimerase"/>
    <property type="match status" value="1"/>
</dbReference>
<evidence type="ECO:0000256" key="8">
    <source>
        <dbReference type="ARBA" id="ARBA00022490"/>
    </source>
</evidence>
<evidence type="ECO:0000256" key="2">
    <source>
        <dbReference type="ARBA" id="ARBA00001712"/>
    </source>
</evidence>
<dbReference type="Gene3D" id="2.70.98.10">
    <property type="match status" value="1"/>
</dbReference>
<dbReference type="InterPro" id="IPR047215">
    <property type="entry name" value="Galactose_mutarotase-like"/>
</dbReference>
<protein>
    <recommendedName>
        <fullName evidence="13">Aldose 1-epimerase</fullName>
        <ecNumber evidence="13">5.1.3.3</ecNumber>
    </recommendedName>
</protein>
<evidence type="ECO:0000256" key="12">
    <source>
        <dbReference type="ARBA" id="ARBA00045743"/>
    </source>
</evidence>
<dbReference type="InterPro" id="IPR011013">
    <property type="entry name" value="Gal_mutarotase_sf_dom"/>
</dbReference>
<evidence type="ECO:0000256" key="9">
    <source>
        <dbReference type="ARBA" id="ARBA00022553"/>
    </source>
</evidence>
<sequence>MSANQSSTEVTLSNNGPYGTMSDGRQVDSFTFKNKNGMEVTVLTLGGTIAQLLVPDNKGQFDDVTLGFDNLEGYAGPTNRFFGCIAGRYANRIGGGTFSIDGVTYNTPKNNGENTLHGGKEGFNKKVWDAKTDNNRLILSYVSADGEEGFPGQVTTHMTYQLTNDNEIIISYECTTTKPTPINLTNHSYFNLAIKDKVVPPIYDHKVCINAERYTPVNEALITTGELSLVEGTVFDLSTPTHLSLDRLDEVPGGGYDHNFCIRGPTGRRHAARIEHETTGRVLDVFTNQPGMQFYTGNFLGGFPGKSRANYSKHTGFCTEPQVFPDSPNKSNFPDSILRPGSTYKHEIVFKFSVTA</sequence>
<feature type="region of interest" description="Disordered" evidence="17">
    <location>
        <begin position="1"/>
        <end position="23"/>
    </location>
</feature>
<keyword evidence="8" id="KW-0963">Cytoplasm</keyword>
<name>A0A8S4NN09_OWEFU</name>